<reference evidence="3" key="1">
    <citation type="submission" date="2022-11" db="UniProtKB">
        <authorList>
            <consortium name="WormBaseParasite"/>
        </authorList>
    </citation>
    <scope>IDENTIFICATION</scope>
</reference>
<proteinExistence type="predicted"/>
<protein>
    <submittedName>
        <fullName evidence="3">Uncharacterized protein</fullName>
    </submittedName>
</protein>
<accession>A0A914V0W4</accession>
<sequence>MNRSPTSGRTVHILRAGRHRDGAVVGLDQLELRLRASGVRTPDRAHRIATVARAGQLIEHDRPEDRPLARRRDAISARKGRRGVSGGGVLVGQEDGGDGGGD</sequence>
<feature type="region of interest" description="Disordered" evidence="1">
    <location>
        <begin position="70"/>
        <end position="102"/>
    </location>
</feature>
<evidence type="ECO:0000313" key="3">
    <source>
        <dbReference type="WBParaSite" id="PSAMB.scaffold1427size31646.g12960.t1"/>
    </source>
</evidence>
<name>A0A914V0W4_9BILA</name>
<evidence type="ECO:0000313" key="2">
    <source>
        <dbReference type="Proteomes" id="UP000887566"/>
    </source>
</evidence>
<dbReference type="WBParaSite" id="PSAMB.scaffold1427size31646.g12960.t1">
    <property type="protein sequence ID" value="PSAMB.scaffold1427size31646.g12960.t1"/>
    <property type="gene ID" value="PSAMB.scaffold1427size31646.g12960"/>
</dbReference>
<evidence type="ECO:0000256" key="1">
    <source>
        <dbReference type="SAM" id="MobiDB-lite"/>
    </source>
</evidence>
<dbReference type="AlphaFoldDB" id="A0A914V0W4"/>
<organism evidence="2 3">
    <name type="scientific">Plectus sambesii</name>
    <dbReference type="NCBI Taxonomy" id="2011161"/>
    <lineage>
        <taxon>Eukaryota</taxon>
        <taxon>Metazoa</taxon>
        <taxon>Ecdysozoa</taxon>
        <taxon>Nematoda</taxon>
        <taxon>Chromadorea</taxon>
        <taxon>Plectida</taxon>
        <taxon>Plectina</taxon>
        <taxon>Plectoidea</taxon>
        <taxon>Plectidae</taxon>
        <taxon>Plectus</taxon>
    </lineage>
</organism>
<dbReference type="Proteomes" id="UP000887566">
    <property type="component" value="Unplaced"/>
</dbReference>
<keyword evidence="2" id="KW-1185">Reference proteome</keyword>